<evidence type="ECO:0000256" key="1">
    <source>
        <dbReference type="ARBA" id="ARBA00008361"/>
    </source>
</evidence>
<dbReference type="CDD" id="cd02440">
    <property type="entry name" value="AdoMet_MTases"/>
    <property type="match status" value="1"/>
</dbReference>
<gene>
    <name evidence="5" type="ORF">L0C25_12415</name>
</gene>
<keyword evidence="2 5" id="KW-0489">Methyltransferase</keyword>
<dbReference type="Pfam" id="PF08241">
    <property type="entry name" value="Methyltransf_11"/>
    <property type="match status" value="1"/>
</dbReference>
<accession>A0AA46TDP7</accession>
<dbReference type="SUPFAM" id="SSF53335">
    <property type="entry name" value="S-adenosyl-L-methionine-dependent methyltransferases"/>
    <property type="match status" value="1"/>
</dbReference>
<comment type="similarity">
    <text evidence="1">Belongs to the methyltransferase superfamily.</text>
</comment>
<dbReference type="GO" id="GO:0008757">
    <property type="term" value="F:S-adenosylmethionine-dependent methyltransferase activity"/>
    <property type="evidence" value="ECO:0007669"/>
    <property type="project" value="InterPro"/>
</dbReference>
<dbReference type="EMBL" id="CP094970">
    <property type="protein sequence ID" value="UYM03361.1"/>
    <property type="molecule type" value="Genomic_DNA"/>
</dbReference>
<dbReference type="GO" id="GO:0032259">
    <property type="term" value="P:methylation"/>
    <property type="evidence" value="ECO:0007669"/>
    <property type="project" value="UniProtKB-KW"/>
</dbReference>
<proteinExistence type="inferred from homology"/>
<dbReference type="Proteomes" id="UP001164390">
    <property type="component" value="Chromosome"/>
</dbReference>
<dbReference type="KEGG" id="sgrg:L0C25_12415"/>
<keyword evidence="3" id="KW-0808">Transferase</keyword>
<keyword evidence="6" id="KW-1185">Reference proteome</keyword>
<dbReference type="AlphaFoldDB" id="A0AA46TDP7"/>
<protein>
    <submittedName>
        <fullName evidence="5">Methyltransferase domain-containing protein</fullName>
    </submittedName>
</protein>
<dbReference type="RefSeq" id="WP_271631966.1">
    <property type="nucleotide sequence ID" value="NZ_CP094970.1"/>
</dbReference>
<evidence type="ECO:0000259" key="4">
    <source>
        <dbReference type="Pfam" id="PF08241"/>
    </source>
</evidence>
<sequence>MDHSLRVRRGRSFEGVADDYARARPGYPDRAVDSLLPAQRARVLELGAGTGKLTETLAARGHAVIATDPSGAMLRQLRAVLDVPAIEAGAERLPFRSESFDRVIAGQAFHWFDAERALPQIARVLRDGGELGLVWNTRDESIPWVRELTDLIGSEGSDFRWLYDGPLPSSELFGPLEREDFGMWQVLDLETLLALVRSRSYVATLADADRDALLDRVRELHVRHARGSDGLRLRYVTSCFRAPVNRAALPPEEPDEGDVVFRFR</sequence>
<dbReference type="InterPro" id="IPR013216">
    <property type="entry name" value="Methyltransf_11"/>
</dbReference>
<organism evidence="5 6">
    <name type="scientific">Solicola gregarius</name>
    <dbReference type="NCBI Taxonomy" id="2908642"/>
    <lineage>
        <taxon>Bacteria</taxon>
        <taxon>Bacillati</taxon>
        <taxon>Actinomycetota</taxon>
        <taxon>Actinomycetes</taxon>
        <taxon>Propionibacteriales</taxon>
        <taxon>Nocardioidaceae</taxon>
        <taxon>Solicola</taxon>
    </lineage>
</organism>
<name>A0AA46TDP7_9ACTN</name>
<reference evidence="5" key="1">
    <citation type="submission" date="2022-01" db="EMBL/GenBank/DDBJ databases">
        <title>Nocardioidaceae gen. sp. A5X3R13.</title>
        <authorList>
            <person name="Lopez Marin M.A."/>
            <person name="Uhlik O."/>
        </authorList>
    </citation>
    <scope>NUCLEOTIDE SEQUENCE</scope>
    <source>
        <strain evidence="5">A5X3R13</strain>
    </source>
</reference>
<dbReference type="InterPro" id="IPR051052">
    <property type="entry name" value="Diverse_substrate_MTase"/>
</dbReference>
<evidence type="ECO:0000256" key="2">
    <source>
        <dbReference type="ARBA" id="ARBA00022603"/>
    </source>
</evidence>
<evidence type="ECO:0000313" key="5">
    <source>
        <dbReference type="EMBL" id="UYM03361.1"/>
    </source>
</evidence>
<evidence type="ECO:0000313" key="6">
    <source>
        <dbReference type="Proteomes" id="UP001164390"/>
    </source>
</evidence>
<dbReference type="Gene3D" id="3.40.50.150">
    <property type="entry name" value="Vaccinia Virus protein VP39"/>
    <property type="match status" value="1"/>
</dbReference>
<evidence type="ECO:0000256" key="3">
    <source>
        <dbReference type="ARBA" id="ARBA00022679"/>
    </source>
</evidence>
<dbReference type="PANTHER" id="PTHR44942:SF4">
    <property type="entry name" value="METHYLTRANSFERASE TYPE 11 DOMAIN-CONTAINING PROTEIN"/>
    <property type="match status" value="1"/>
</dbReference>
<feature type="domain" description="Methyltransferase type 11" evidence="4">
    <location>
        <begin position="44"/>
        <end position="131"/>
    </location>
</feature>
<dbReference type="PANTHER" id="PTHR44942">
    <property type="entry name" value="METHYLTRANSF_11 DOMAIN-CONTAINING PROTEIN"/>
    <property type="match status" value="1"/>
</dbReference>
<dbReference type="InterPro" id="IPR029063">
    <property type="entry name" value="SAM-dependent_MTases_sf"/>
</dbReference>